<keyword evidence="3" id="KW-1185">Reference proteome</keyword>
<proteinExistence type="predicted"/>
<dbReference type="PROSITE" id="PS51257">
    <property type="entry name" value="PROKAR_LIPOPROTEIN"/>
    <property type="match status" value="1"/>
</dbReference>
<evidence type="ECO:0000256" key="1">
    <source>
        <dbReference type="SAM" id="SignalP"/>
    </source>
</evidence>
<protein>
    <recommendedName>
        <fullName evidence="4">Lipoprotein</fullName>
    </recommendedName>
</protein>
<dbReference type="Proteomes" id="UP000244948">
    <property type="component" value="Unassembled WGS sequence"/>
</dbReference>
<dbReference type="AlphaFoldDB" id="A0A2U2AI69"/>
<name>A0A2U2AI69_9GAMM</name>
<dbReference type="EMBL" id="QEWR01000007">
    <property type="protein sequence ID" value="PWD82337.1"/>
    <property type="molecule type" value="Genomic_DNA"/>
</dbReference>
<reference evidence="2 3" key="1">
    <citation type="journal article" date="2018" name="Genome Announc.">
        <title>Ignatzschineria cameli sp. nov., isolated from necrotic foot tissue of dromedaries (Camelus dromedarius) and associated maggots (Wohlfahrtia species) in Dubai.</title>
        <authorList>
            <person name="Tsang C.C."/>
            <person name="Tang J.Y."/>
            <person name="Fong J.Y."/>
            <person name="Kinne J."/>
            <person name="Lee H.H."/>
            <person name="Joseph M."/>
            <person name="Jose S."/>
            <person name="Schuster R.K."/>
            <person name="Tang Y."/>
            <person name="Sivakumar S."/>
            <person name="Chen J.H."/>
            <person name="Teng J.L."/>
            <person name="Lau S.K."/>
            <person name="Wernery U."/>
            <person name="Woo P.C."/>
        </authorList>
    </citation>
    <scope>NUCLEOTIDE SEQUENCE [LARGE SCALE GENOMIC DNA]</scope>
    <source>
        <strain evidence="2 3">KCTC 22643</strain>
    </source>
</reference>
<feature type="signal peptide" evidence="1">
    <location>
        <begin position="1"/>
        <end position="19"/>
    </location>
</feature>
<gene>
    <name evidence="2" type="ORF">DC082_09820</name>
</gene>
<evidence type="ECO:0008006" key="4">
    <source>
        <dbReference type="Google" id="ProtNLM"/>
    </source>
</evidence>
<evidence type="ECO:0000313" key="3">
    <source>
        <dbReference type="Proteomes" id="UP000244948"/>
    </source>
</evidence>
<sequence length="141" mass="16088">MFKLSLLVVGVSLGITACATQQYSTPKDLRFQDNSNGRNQVLHVERDEKLCNDDTLENQKCPINLYIDNFLAGSFYANNRATYYLKPELYSFKVKNCTTEECKTCDIDLRVDQLTDRKFTLTVDMLGKPFIVNSGKPLLCQ</sequence>
<accession>A0A2U2AI69</accession>
<keyword evidence="1" id="KW-0732">Signal</keyword>
<evidence type="ECO:0000313" key="2">
    <source>
        <dbReference type="EMBL" id="PWD82337.1"/>
    </source>
</evidence>
<feature type="chain" id="PRO_5015631196" description="Lipoprotein" evidence="1">
    <location>
        <begin position="20"/>
        <end position="141"/>
    </location>
</feature>
<comment type="caution">
    <text evidence="2">The sequence shown here is derived from an EMBL/GenBank/DDBJ whole genome shotgun (WGS) entry which is preliminary data.</text>
</comment>
<organism evidence="2 3">
    <name type="scientific">Ignatzschineria indica</name>
    <dbReference type="NCBI Taxonomy" id="472583"/>
    <lineage>
        <taxon>Bacteria</taxon>
        <taxon>Pseudomonadati</taxon>
        <taxon>Pseudomonadota</taxon>
        <taxon>Gammaproteobacteria</taxon>
        <taxon>Cardiobacteriales</taxon>
        <taxon>Ignatzschineriaceae</taxon>
        <taxon>Ignatzschineria</taxon>
    </lineage>
</organism>